<proteinExistence type="predicted"/>
<feature type="chain" id="PRO_5038964131" description="DUF4374 domain-containing protein" evidence="1">
    <location>
        <begin position="23"/>
        <end position="411"/>
    </location>
</feature>
<protein>
    <recommendedName>
        <fullName evidence="4">DUF4374 domain-containing protein</fullName>
    </recommendedName>
</protein>
<name>A0A9D9DZZ4_9SPIO</name>
<dbReference type="PROSITE" id="PS51257">
    <property type="entry name" value="PROKAR_LIPOPROTEIN"/>
    <property type="match status" value="1"/>
</dbReference>
<dbReference type="AlphaFoldDB" id="A0A9D9DZZ4"/>
<reference evidence="2" key="2">
    <citation type="journal article" date="2021" name="PeerJ">
        <title>Extensive microbial diversity within the chicken gut microbiome revealed by metagenomics and culture.</title>
        <authorList>
            <person name="Gilroy R."/>
            <person name="Ravi A."/>
            <person name="Getino M."/>
            <person name="Pursley I."/>
            <person name="Horton D.L."/>
            <person name="Alikhan N.F."/>
            <person name="Baker D."/>
            <person name="Gharbi K."/>
            <person name="Hall N."/>
            <person name="Watson M."/>
            <person name="Adriaenssens E.M."/>
            <person name="Foster-Nyarko E."/>
            <person name="Jarju S."/>
            <person name="Secka A."/>
            <person name="Antonio M."/>
            <person name="Oren A."/>
            <person name="Chaudhuri R.R."/>
            <person name="La Ragione R."/>
            <person name="Hildebrand F."/>
            <person name="Pallen M.J."/>
        </authorList>
    </citation>
    <scope>NUCLEOTIDE SEQUENCE</scope>
    <source>
        <strain evidence="2">7293</strain>
    </source>
</reference>
<keyword evidence="1" id="KW-0732">Signal</keyword>
<comment type="caution">
    <text evidence="2">The sequence shown here is derived from an EMBL/GenBank/DDBJ whole genome shotgun (WGS) entry which is preliminary data.</text>
</comment>
<evidence type="ECO:0000313" key="2">
    <source>
        <dbReference type="EMBL" id="MBO8436691.1"/>
    </source>
</evidence>
<organism evidence="2 3">
    <name type="scientific">Candidatus Ornithospirochaeta stercoripullorum</name>
    <dbReference type="NCBI Taxonomy" id="2840899"/>
    <lineage>
        <taxon>Bacteria</taxon>
        <taxon>Pseudomonadati</taxon>
        <taxon>Spirochaetota</taxon>
        <taxon>Spirochaetia</taxon>
        <taxon>Spirochaetales</taxon>
        <taxon>Spirochaetaceae</taxon>
        <taxon>Spirochaetaceae incertae sedis</taxon>
        <taxon>Candidatus Ornithospirochaeta</taxon>
    </lineage>
</organism>
<evidence type="ECO:0000256" key="1">
    <source>
        <dbReference type="SAM" id="SignalP"/>
    </source>
</evidence>
<gene>
    <name evidence="2" type="ORF">IAA97_06905</name>
</gene>
<dbReference type="EMBL" id="JADIMT010000080">
    <property type="protein sequence ID" value="MBO8436691.1"/>
    <property type="molecule type" value="Genomic_DNA"/>
</dbReference>
<reference evidence="2" key="1">
    <citation type="submission" date="2020-10" db="EMBL/GenBank/DDBJ databases">
        <authorList>
            <person name="Gilroy R."/>
        </authorList>
    </citation>
    <scope>NUCLEOTIDE SEQUENCE</scope>
    <source>
        <strain evidence="2">7293</strain>
    </source>
</reference>
<evidence type="ECO:0008006" key="4">
    <source>
        <dbReference type="Google" id="ProtNLM"/>
    </source>
</evidence>
<feature type="signal peptide" evidence="1">
    <location>
        <begin position="1"/>
        <end position="22"/>
    </location>
</feature>
<accession>A0A9D9DZZ4</accession>
<evidence type="ECO:0000313" key="3">
    <source>
        <dbReference type="Proteomes" id="UP000823615"/>
    </source>
</evidence>
<dbReference type="Proteomes" id="UP000823615">
    <property type="component" value="Unassembled WGS sequence"/>
</dbReference>
<sequence length="411" mass="45678">MRKNIYIALCMLSVLIAAVSCNLDSGQGVYQKVFNDTAKNYPKIQTVLGTIDGRIMIYANYDLYSFDGGQEMKKEADLSAYTGQNGGYGYVPFMAADSRIFFSYVDDNNTADDKSDDRYRFFSSSLDEIKEGLDKTENRHEVDVTLPSGDGSEIIKFNGLYNFTMDETAVLYTLSTDNQGITDPDDKITHYGFIEKDNAAADRFTIRGGAPVHSSSTIIGYRAVRTYAEDSEIEIGDATLSDTNRLYLIADNGASSTLLDVGDINYDNIVVGTDSQFFITFEGDLYRITGTNFQSVDTNFANDLSYRNNTIIPMYTDASGNKIGYLYEEGIYINPANRASDALPVKVNISDDNDLVTSCWIGDDGNGNYLMATQENGFWIVSLVNDNDDWQQSTIHQYNSEKDGALSTYLD</sequence>